<evidence type="ECO:0000256" key="1">
    <source>
        <dbReference type="SAM" id="MobiDB-lite"/>
    </source>
</evidence>
<feature type="compositionally biased region" description="Polar residues" evidence="1">
    <location>
        <begin position="116"/>
        <end position="125"/>
    </location>
</feature>
<protein>
    <submittedName>
        <fullName evidence="2">Uncharacterized protein</fullName>
    </submittedName>
</protein>
<name>A0ABP6Y0F1_9PSEU</name>
<feature type="compositionally biased region" description="Low complexity" evidence="1">
    <location>
        <begin position="88"/>
        <end position="102"/>
    </location>
</feature>
<organism evidence="2 3">
    <name type="scientific">Amycolatopsis ultiminotia</name>
    <dbReference type="NCBI Taxonomy" id="543629"/>
    <lineage>
        <taxon>Bacteria</taxon>
        <taxon>Bacillati</taxon>
        <taxon>Actinomycetota</taxon>
        <taxon>Actinomycetes</taxon>
        <taxon>Pseudonocardiales</taxon>
        <taxon>Pseudonocardiaceae</taxon>
        <taxon>Amycolatopsis</taxon>
    </lineage>
</organism>
<sequence length="142" mass="15468">MRKPGGTTRPATPGQAGSTRIGHTEVINFRPPRLQLRHRRDARIPAIAEHLHRPDSPTGDAQSHPIPATSPDTSQPDSPEPRRFAPSRRGTPIPGTPGTRIPPARHTPPSRILRTTGPQHTDSPAPSTRIRTVPIPTPPFFD</sequence>
<dbReference type="EMBL" id="BAAAZN010000019">
    <property type="protein sequence ID" value="GAA3574833.1"/>
    <property type="molecule type" value="Genomic_DNA"/>
</dbReference>
<evidence type="ECO:0000313" key="2">
    <source>
        <dbReference type="EMBL" id="GAA3574833.1"/>
    </source>
</evidence>
<feature type="region of interest" description="Disordered" evidence="1">
    <location>
        <begin position="1"/>
        <end position="142"/>
    </location>
</feature>
<gene>
    <name evidence="2" type="ORF">GCM10022222_69230</name>
</gene>
<evidence type="ECO:0000313" key="3">
    <source>
        <dbReference type="Proteomes" id="UP001500689"/>
    </source>
</evidence>
<dbReference type="Proteomes" id="UP001500689">
    <property type="component" value="Unassembled WGS sequence"/>
</dbReference>
<accession>A0ABP6Y0F1</accession>
<comment type="caution">
    <text evidence="2">The sequence shown here is derived from an EMBL/GenBank/DDBJ whole genome shotgun (WGS) entry which is preliminary data.</text>
</comment>
<reference evidence="3" key="1">
    <citation type="journal article" date="2019" name="Int. J. Syst. Evol. Microbiol.">
        <title>The Global Catalogue of Microorganisms (GCM) 10K type strain sequencing project: providing services to taxonomists for standard genome sequencing and annotation.</title>
        <authorList>
            <consortium name="The Broad Institute Genomics Platform"/>
            <consortium name="The Broad Institute Genome Sequencing Center for Infectious Disease"/>
            <person name="Wu L."/>
            <person name="Ma J."/>
        </authorList>
    </citation>
    <scope>NUCLEOTIDE SEQUENCE [LARGE SCALE GENOMIC DNA]</scope>
    <source>
        <strain evidence="3">JCM 16898</strain>
    </source>
</reference>
<keyword evidence="3" id="KW-1185">Reference proteome</keyword>
<proteinExistence type="predicted"/>